<evidence type="ECO:0000259" key="4">
    <source>
        <dbReference type="PROSITE" id="PS50949"/>
    </source>
</evidence>
<evidence type="ECO:0000256" key="1">
    <source>
        <dbReference type="ARBA" id="ARBA00023015"/>
    </source>
</evidence>
<dbReference type="PANTHER" id="PTHR38445:SF7">
    <property type="entry name" value="GNTR-FAMILY TRANSCRIPTIONAL REGULATOR"/>
    <property type="match status" value="1"/>
</dbReference>
<proteinExistence type="predicted"/>
<keyword evidence="2" id="KW-0238">DNA-binding</keyword>
<dbReference type="KEGG" id="ftj:FTUN_1141"/>
<dbReference type="RefSeq" id="WP_171469791.1">
    <property type="nucleotide sequence ID" value="NZ_CP053452.2"/>
</dbReference>
<reference evidence="6" key="1">
    <citation type="submission" date="2020-05" db="EMBL/GenBank/DDBJ databases">
        <title>Frigoriglobus tundricola gen. nov., sp. nov., a psychrotolerant cellulolytic planctomycete of the family Gemmataceae with two divergent copies of 16S rRNA gene.</title>
        <authorList>
            <person name="Kulichevskaya I.S."/>
            <person name="Ivanova A.A."/>
            <person name="Naumoff D.G."/>
            <person name="Beletsky A.V."/>
            <person name="Rijpstra W.I.C."/>
            <person name="Sinninghe Damste J.S."/>
            <person name="Mardanov A.V."/>
            <person name="Ravin N.V."/>
            <person name="Dedysh S.N."/>
        </authorList>
    </citation>
    <scope>NUCLEOTIDE SEQUENCE [LARGE SCALE GENOMIC DNA]</scope>
    <source>
        <strain evidence="6">PL17</strain>
    </source>
</reference>
<keyword evidence="3" id="KW-0804">Transcription</keyword>
<dbReference type="Proteomes" id="UP000503447">
    <property type="component" value="Chromosome"/>
</dbReference>
<gene>
    <name evidence="5" type="ORF">FTUN_1141</name>
</gene>
<evidence type="ECO:0000313" key="5">
    <source>
        <dbReference type="EMBL" id="QJW93633.1"/>
    </source>
</evidence>
<keyword evidence="1" id="KW-0805">Transcription regulation</keyword>
<accession>A0A6M5YK35</accession>
<evidence type="ECO:0000313" key="6">
    <source>
        <dbReference type="Proteomes" id="UP000503447"/>
    </source>
</evidence>
<dbReference type="SMART" id="SM00345">
    <property type="entry name" value="HTH_GNTR"/>
    <property type="match status" value="1"/>
</dbReference>
<organism evidence="5 6">
    <name type="scientific">Frigoriglobus tundricola</name>
    <dbReference type="NCBI Taxonomy" id="2774151"/>
    <lineage>
        <taxon>Bacteria</taxon>
        <taxon>Pseudomonadati</taxon>
        <taxon>Planctomycetota</taxon>
        <taxon>Planctomycetia</taxon>
        <taxon>Gemmatales</taxon>
        <taxon>Gemmataceae</taxon>
        <taxon>Frigoriglobus</taxon>
    </lineage>
</organism>
<dbReference type="GO" id="GO:0003700">
    <property type="term" value="F:DNA-binding transcription factor activity"/>
    <property type="evidence" value="ECO:0007669"/>
    <property type="project" value="InterPro"/>
</dbReference>
<dbReference type="InterPro" id="IPR036390">
    <property type="entry name" value="WH_DNA-bd_sf"/>
</dbReference>
<dbReference type="CDD" id="cd07377">
    <property type="entry name" value="WHTH_GntR"/>
    <property type="match status" value="1"/>
</dbReference>
<dbReference type="PROSITE" id="PS50949">
    <property type="entry name" value="HTH_GNTR"/>
    <property type="match status" value="1"/>
</dbReference>
<sequence length="131" mass="14487">MQIQIHTHDGVAIYQQIVHQVKYLVASGRLAAGEELPSIRVLATQLVINPNTVARAYRELEAEGVVEKRSTAGTYVSATSPPLALRERMNVLTDRVDTLLAEARQMDIDTDTLVDLIRRRAENVRPSKPGG</sequence>
<feature type="domain" description="HTH gntR-type" evidence="4">
    <location>
        <begin position="11"/>
        <end position="79"/>
    </location>
</feature>
<name>A0A6M5YK35_9BACT</name>
<dbReference type="Pfam" id="PF00392">
    <property type="entry name" value="GntR"/>
    <property type="match status" value="1"/>
</dbReference>
<dbReference type="SUPFAM" id="SSF46785">
    <property type="entry name" value="Winged helix' DNA-binding domain"/>
    <property type="match status" value="1"/>
</dbReference>
<keyword evidence="6" id="KW-1185">Reference proteome</keyword>
<dbReference type="InterPro" id="IPR000524">
    <property type="entry name" value="Tscrpt_reg_HTH_GntR"/>
</dbReference>
<dbReference type="EMBL" id="CP053452">
    <property type="protein sequence ID" value="QJW93633.1"/>
    <property type="molecule type" value="Genomic_DNA"/>
</dbReference>
<dbReference type="PANTHER" id="PTHR38445">
    <property type="entry name" value="HTH-TYPE TRANSCRIPTIONAL REPRESSOR YTRA"/>
    <property type="match status" value="1"/>
</dbReference>
<dbReference type="Gene3D" id="1.10.10.10">
    <property type="entry name" value="Winged helix-like DNA-binding domain superfamily/Winged helix DNA-binding domain"/>
    <property type="match status" value="1"/>
</dbReference>
<dbReference type="GO" id="GO:0003677">
    <property type="term" value="F:DNA binding"/>
    <property type="evidence" value="ECO:0007669"/>
    <property type="project" value="UniProtKB-KW"/>
</dbReference>
<dbReference type="InterPro" id="IPR036388">
    <property type="entry name" value="WH-like_DNA-bd_sf"/>
</dbReference>
<evidence type="ECO:0000256" key="2">
    <source>
        <dbReference type="ARBA" id="ARBA00023125"/>
    </source>
</evidence>
<evidence type="ECO:0000256" key="3">
    <source>
        <dbReference type="ARBA" id="ARBA00023163"/>
    </source>
</evidence>
<protein>
    <submittedName>
        <fullName evidence="5">Transcriptional regulator, GntR family</fullName>
    </submittedName>
</protein>
<dbReference type="AlphaFoldDB" id="A0A6M5YK35"/>